<dbReference type="Gene3D" id="1.10.287.70">
    <property type="match status" value="1"/>
</dbReference>
<protein>
    <recommendedName>
        <fullName evidence="13">Ionotropic glutamate receptor C-terminal domain-containing protein</fullName>
    </recommendedName>
</protein>
<evidence type="ECO:0000256" key="10">
    <source>
        <dbReference type="ARBA" id="ARBA00023303"/>
    </source>
</evidence>
<evidence type="ECO:0000256" key="4">
    <source>
        <dbReference type="ARBA" id="ARBA00022989"/>
    </source>
</evidence>
<dbReference type="InterPro" id="IPR015683">
    <property type="entry name" value="Ionotropic_Glu_rcpt"/>
</dbReference>
<keyword evidence="12" id="KW-0732">Signal</keyword>
<evidence type="ECO:0000256" key="7">
    <source>
        <dbReference type="ARBA" id="ARBA00023170"/>
    </source>
</evidence>
<evidence type="ECO:0000256" key="5">
    <source>
        <dbReference type="ARBA" id="ARBA00023065"/>
    </source>
</evidence>
<keyword evidence="15" id="KW-1185">Reference proteome</keyword>
<dbReference type="PaxDb" id="29760-VIT_19s0014g01730.t01"/>
<keyword evidence="6" id="KW-0472">Membrane</keyword>
<evidence type="ECO:0000256" key="3">
    <source>
        <dbReference type="ARBA" id="ARBA00022692"/>
    </source>
</evidence>
<dbReference type="AlphaFoldDB" id="F6H1Y4"/>
<evidence type="ECO:0000313" key="15">
    <source>
        <dbReference type="Proteomes" id="UP000009183"/>
    </source>
</evidence>
<evidence type="ECO:0000313" key="14">
    <source>
        <dbReference type="EMBL" id="CCB46280.1"/>
    </source>
</evidence>
<keyword evidence="8" id="KW-0325">Glycoprotein</keyword>
<feature type="domain" description="Ionotropic glutamate receptor C-terminal" evidence="13">
    <location>
        <begin position="84"/>
        <end position="145"/>
    </location>
</feature>
<comment type="subcellular location">
    <subcellularLocation>
        <location evidence="1">Membrane</location>
        <topology evidence="1">Multi-pass membrane protein</topology>
    </subcellularLocation>
</comment>
<gene>
    <name evidence="14" type="ordered locus">VIT_19s0014g01730</name>
</gene>
<feature type="chain" id="PRO_5003340560" description="Ionotropic glutamate receptor C-terminal domain-containing protein" evidence="12">
    <location>
        <begin position="21"/>
        <end position="296"/>
    </location>
</feature>
<dbReference type="FunFam" id="1.10.287.70:FF:000172">
    <property type="entry name" value="Glutamate receptor"/>
    <property type="match status" value="1"/>
</dbReference>
<dbReference type="InterPro" id="IPR001320">
    <property type="entry name" value="Iontro_rcpt_C"/>
</dbReference>
<evidence type="ECO:0000256" key="6">
    <source>
        <dbReference type="ARBA" id="ARBA00023136"/>
    </source>
</evidence>
<evidence type="ECO:0000256" key="11">
    <source>
        <dbReference type="SAM" id="MobiDB-lite"/>
    </source>
</evidence>
<dbReference type="SUPFAM" id="SSF53850">
    <property type="entry name" value="Periplasmic binding protein-like II"/>
    <property type="match status" value="1"/>
</dbReference>
<evidence type="ECO:0000256" key="9">
    <source>
        <dbReference type="ARBA" id="ARBA00023286"/>
    </source>
</evidence>
<feature type="signal peptide" evidence="12">
    <location>
        <begin position="1"/>
        <end position="20"/>
    </location>
</feature>
<keyword evidence="2" id="KW-0813">Transport</keyword>
<evidence type="ECO:0000256" key="1">
    <source>
        <dbReference type="ARBA" id="ARBA00004141"/>
    </source>
</evidence>
<dbReference type="InParanoid" id="F6H1Y4"/>
<evidence type="ECO:0000256" key="12">
    <source>
        <dbReference type="SAM" id="SignalP"/>
    </source>
</evidence>
<dbReference type="GO" id="GO:0016020">
    <property type="term" value="C:membrane"/>
    <property type="evidence" value="ECO:0007669"/>
    <property type="project" value="UniProtKB-SubCell"/>
</dbReference>
<dbReference type="Pfam" id="PF00060">
    <property type="entry name" value="Lig_chan"/>
    <property type="match status" value="1"/>
</dbReference>
<organism evidence="14 15">
    <name type="scientific">Vitis vinifera</name>
    <name type="common">Grape</name>
    <dbReference type="NCBI Taxonomy" id="29760"/>
    <lineage>
        <taxon>Eukaryota</taxon>
        <taxon>Viridiplantae</taxon>
        <taxon>Streptophyta</taxon>
        <taxon>Embryophyta</taxon>
        <taxon>Tracheophyta</taxon>
        <taxon>Spermatophyta</taxon>
        <taxon>Magnoliopsida</taxon>
        <taxon>eudicotyledons</taxon>
        <taxon>Gunneridae</taxon>
        <taxon>Pentapetalae</taxon>
        <taxon>rosids</taxon>
        <taxon>Vitales</taxon>
        <taxon>Vitaceae</taxon>
        <taxon>Viteae</taxon>
        <taxon>Vitis</taxon>
    </lineage>
</organism>
<dbReference type="Proteomes" id="UP000009183">
    <property type="component" value="Chromosome 19"/>
</dbReference>
<keyword evidence="5" id="KW-0406">Ion transport</keyword>
<dbReference type="PANTHER" id="PTHR18966">
    <property type="entry name" value="IONOTROPIC GLUTAMATE RECEPTOR"/>
    <property type="match status" value="1"/>
</dbReference>
<reference evidence="15" key="1">
    <citation type="journal article" date="2007" name="Nature">
        <title>The grapevine genome sequence suggests ancestral hexaploidization in major angiosperm phyla.</title>
        <authorList>
            <consortium name="The French-Italian Public Consortium for Grapevine Genome Characterization."/>
            <person name="Jaillon O."/>
            <person name="Aury J.-M."/>
            <person name="Noel B."/>
            <person name="Policriti A."/>
            <person name="Clepet C."/>
            <person name="Casagrande A."/>
            <person name="Choisne N."/>
            <person name="Aubourg S."/>
            <person name="Vitulo N."/>
            <person name="Jubin C."/>
            <person name="Vezzi A."/>
            <person name="Legeai F."/>
            <person name="Hugueney P."/>
            <person name="Dasilva C."/>
            <person name="Horner D."/>
            <person name="Mica E."/>
            <person name="Jublot D."/>
            <person name="Poulain J."/>
            <person name="Bruyere C."/>
            <person name="Billault A."/>
            <person name="Segurens B."/>
            <person name="Gouyvenoux M."/>
            <person name="Ugarte E."/>
            <person name="Cattonaro F."/>
            <person name="Anthouard V."/>
            <person name="Vico V."/>
            <person name="Del Fabbro C."/>
            <person name="Alaux M."/>
            <person name="Di Gaspero G."/>
            <person name="Dumas V."/>
            <person name="Felice N."/>
            <person name="Paillard S."/>
            <person name="Juman I."/>
            <person name="Moroldo M."/>
            <person name="Scalabrin S."/>
            <person name="Canaguier A."/>
            <person name="Le Clainche I."/>
            <person name="Malacrida G."/>
            <person name="Durand E."/>
            <person name="Pesole G."/>
            <person name="Laucou V."/>
            <person name="Chatelet P."/>
            <person name="Merdinoglu D."/>
            <person name="Delledonne M."/>
            <person name="Pezzotti M."/>
            <person name="Lecharny A."/>
            <person name="Scarpelli C."/>
            <person name="Artiguenave F."/>
            <person name="Pe M.E."/>
            <person name="Valle G."/>
            <person name="Morgante M."/>
            <person name="Caboche M."/>
            <person name="Adam-Blondon A.-F."/>
            <person name="Weissenbach J."/>
            <person name="Quetier F."/>
            <person name="Wincker P."/>
        </authorList>
    </citation>
    <scope>NUCLEOTIDE SEQUENCE [LARGE SCALE GENOMIC DNA]</scope>
    <source>
        <strain evidence="15">cv. Pinot noir / PN40024</strain>
    </source>
</reference>
<evidence type="ECO:0000256" key="2">
    <source>
        <dbReference type="ARBA" id="ARBA00022448"/>
    </source>
</evidence>
<keyword evidence="3" id="KW-0812">Transmembrane</keyword>
<sequence>MDSFLFSFMATILLLPGAASEVGTGHMGSIGVIVDNSSLIGKEEIVAMKLAIYYFNNKTNRQLDLHVRDSQSDPVLTLLSGGRQHSNLSRLVMVVWLFASLVITNSYTANLTSMLTVQRLEPTVVDVEDLKSANSIVGCSKRSFAVRYLVDVIGIKMRNIKDITSADQYARDLRSGEIAAAFIEAPYAKIFLAQNCKGFAASGKTYKVGVFGFTSEEESGFWGDGRALAQVIWPGGPRNTPRGWTTPTDEKPLKTSGSTFKQFAEVTQDGNNIAFKGFSINVFNATRGLQKARGPL</sequence>
<keyword evidence="7" id="KW-0675">Receptor</keyword>
<evidence type="ECO:0000259" key="13">
    <source>
        <dbReference type="Pfam" id="PF00060"/>
    </source>
</evidence>
<dbReference type="HOGENOM" id="CLU_941387_0_0_1"/>
<dbReference type="eggNOG" id="KOG1052">
    <property type="taxonomic scope" value="Eukaryota"/>
</dbReference>
<keyword evidence="4" id="KW-1133">Transmembrane helix</keyword>
<proteinExistence type="predicted"/>
<keyword evidence="10" id="KW-0407">Ion channel</keyword>
<feature type="region of interest" description="Disordered" evidence="11">
    <location>
        <begin position="236"/>
        <end position="255"/>
    </location>
</feature>
<dbReference type="EMBL" id="FN595229">
    <property type="protein sequence ID" value="CCB46280.1"/>
    <property type="molecule type" value="Genomic_DNA"/>
</dbReference>
<keyword evidence="9" id="KW-1071">Ligand-gated ion channel</keyword>
<name>F6H1Y4_VITVI</name>
<accession>F6H1Y4</accession>
<dbReference type="GO" id="GO:0015276">
    <property type="term" value="F:ligand-gated monoatomic ion channel activity"/>
    <property type="evidence" value="ECO:0007669"/>
    <property type="project" value="InterPro"/>
</dbReference>
<evidence type="ECO:0000256" key="8">
    <source>
        <dbReference type="ARBA" id="ARBA00023180"/>
    </source>
</evidence>